<feature type="transmembrane region" description="Helical" evidence="1">
    <location>
        <begin position="45"/>
        <end position="68"/>
    </location>
</feature>
<evidence type="ECO:0000313" key="3">
    <source>
        <dbReference type="Proteomes" id="UP000236884"/>
    </source>
</evidence>
<keyword evidence="3" id="KW-1185">Reference proteome</keyword>
<reference evidence="2 3" key="1">
    <citation type="submission" date="2015-08" db="EMBL/GenBank/DDBJ databases">
        <title>Investigation of the bacterial diversity of lava forest soil.</title>
        <authorList>
            <person name="Lee J.S."/>
        </authorList>
    </citation>
    <scope>NUCLEOTIDE SEQUENCE [LARGE SCALE GENOMIC DNA]</scope>
    <source>
        <strain evidence="2 3">GJW-30</strain>
    </source>
</reference>
<evidence type="ECO:0000313" key="2">
    <source>
        <dbReference type="EMBL" id="BAT60908.1"/>
    </source>
</evidence>
<organism evidence="2 3">
    <name type="scientific">Variibacter gotjawalensis</name>
    <dbReference type="NCBI Taxonomy" id="1333996"/>
    <lineage>
        <taxon>Bacteria</taxon>
        <taxon>Pseudomonadati</taxon>
        <taxon>Pseudomonadota</taxon>
        <taxon>Alphaproteobacteria</taxon>
        <taxon>Hyphomicrobiales</taxon>
        <taxon>Nitrobacteraceae</taxon>
        <taxon>Variibacter</taxon>
    </lineage>
</organism>
<accession>A0A0S3PY81</accession>
<sequence>MLFKVLAFLIAAIPVFLFLRTIFFRRPNRVSEATKEFKRQLDIGIYIFIGVVSTLVVIALGKLAYTWWSPL</sequence>
<evidence type="ECO:0000256" key="1">
    <source>
        <dbReference type="SAM" id="Phobius"/>
    </source>
</evidence>
<name>A0A0S3PY81_9BRAD</name>
<keyword evidence="1" id="KW-0472">Membrane</keyword>
<protein>
    <submittedName>
        <fullName evidence="2">Uncharacterized protein</fullName>
    </submittedName>
</protein>
<keyword evidence="1" id="KW-0812">Transmembrane</keyword>
<keyword evidence="1" id="KW-1133">Transmembrane helix</keyword>
<gene>
    <name evidence="2" type="ORF">GJW-30_1_03458</name>
</gene>
<feature type="transmembrane region" description="Helical" evidence="1">
    <location>
        <begin position="6"/>
        <end position="24"/>
    </location>
</feature>
<dbReference type="AlphaFoldDB" id="A0A0S3PY81"/>
<dbReference type="RefSeq" id="WP_096357520.1">
    <property type="nucleotide sequence ID" value="NZ_AP014946.1"/>
</dbReference>
<proteinExistence type="predicted"/>
<dbReference type="EMBL" id="AP014946">
    <property type="protein sequence ID" value="BAT60908.1"/>
    <property type="molecule type" value="Genomic_DNA"/>
</dbReference>
<dbReference type="Proteomes" id="UP000236884">
    <property type="component" value="Chromosome"/>
</dbReference>
<dbReference type="KEGG" id="vgo:GJW-30_1_03458"/>